<dbReference type="AlphaFoldDB" id="A0A067PWQ4"/>
<organism evidence="4 5">
    <name type="scientific">Jaapia argillacea MUCL 33604</name>
    <dbReference type="NCBI Taxonomy" id="933084"/>
    <lineage>
        <taxon>Eukaryota</taxon>
        <taxon>Fungi</taxon>
        <taxon>Dikarya</taxon>
        <taxon>Basidiomycota</taxon>
        <taxon>Agaricomycotina</taxon>
        <taxon>Agaricomycetes</taxon>
        <taxon>Agaricomycetidae</taxon>
        <taxon>Jaapiales</taxon>
        <taxon>Jaapiaceae</taxon>
        <taxon>Jaapia</taxon>
    </lineage>
</organism>
<name>A0A067PWQ4_9AGAM</name>
<keyword evidence="2" id="KW-0472">Membrane</keyword>
<feature type="domain" description="Phospholipid/glycerol acyltransferase" evidence="3">
    <location>
        <begin position="40"/>
        <end position="174"/>
    </location>
</feature>
<evidence type="ECO:0000313" key="5">
    <source>
        <dbReference type="Proteomes" id="UP000027265"/>
    </source>
</evidence>
<evidence type="ECO:0000256" key="1">
    <source>
        <dbReference type="SAM" id="MobiDB-lite"/>
    </source>
</evidence>
<dbReference type="GO" id="GO:0004366">
    <property type="term" value="F:glycerol-3-phosphate O-acyltransferase activity"/>
    <property type="evidence" value="ECO:0007669"/>
    <property type="project" value="TreeGrafter"/>
</dbReference>
<feature type="compositionally biased region" description="Basic residues" evidence="1">
    <location>
        <begin position="515"/>
        <end position="524"/>
    </location>
</feature>
<feature type="transmembrane region" description="Helical" evidence="2">
    <location>
        <begin position="336"/>
        <end position="355"/>
    </location>
</feature>
<dbReference type="InParanoid" id="A0A067PWQ4"/>
<dbReference type="GO" id="GO:0008654">
    <property type="term" value="P:phospholipid biosynthetic process"/>
    <property type="evidence" value="ECO:0007669"/>
    <property type="project" value="TreeGrafter"/>
</dbReference>
<reference evidence="5" key="1">
    <citation type="journal article" date="2014" name="Proc. Natl. Acad. Sci. U.S.A.">
        <title>Extensive sampling of basidiomycete genomes demonstrates inadequacy of the white-rot/brown-rot paradigm for wood decay fungi.</title>
        <authorList>
            <person name="Riley R."/>
            <person name="Salamov A.A."/>
            <person name="Brown D.W."/>
            <person name="Nagy L.G."/>
            <person name="Floudas D."/>
            <person name="Held B.W."/>
            <person name="Levasseur A."/>
            <person name="Lombard V."/>
            <person name="Morin E."/>
            <person name="Otillar R."/>
            <person name="Lindquist E.A."/>
            <person name="Sun H."/>
            <person name="LaButti K.M."/>
            <person name="Schmutz J."/>
            <person name="Jabbour D."/>
            <person name="Luo H."/>
            <person name="Baker S.E."/>
            <person name="Pisabarro A.G."/>
            <person name="Walton J.D."/>
            <person name="Blanchette R.A."/>
            <person name="Henrissat B."/>
            <person name="Martin F."/>
            <person name="Cullen D."/>
            <person name="Hibbett D.S."/>
            <person name="Grigoriev I.V."/>
        </authorList>
    </citation>
    <scope>NUCLEOTIDE SEQUENCE [LARGE SCALE GENOMIC DNA]</scope>
    <source>
        <strain evidence="5">MUCL 33604</strain>
    </source>
</reference>
<keyword evidence="2" id="KW-1133">Transmembrane helix</keyword>
<protein>
    <recommendedName>
        <fullName evidence="3">Phospholipid/glycerol acyltransferase domain-containing protein</fullName>
    </recommendedName>
</protein>
<evidence type="ECO:0000313" key="4">
    <source>
        <dbReference type="EMBL" id="KDQ55712.1"/>
    </source>
</evidence>
<dbReference type="PANTHER" id="PTHR31605">
    <property type="entry name" value="GLYCEROL-3-PHOSPHATE O-ACYLTRANSFERASE 1"/>
    <property type="match status" value="1"/>
</dbReference>
<dbReference type="PANTHER" id="PTHR31605:SF0">
    <property type="entry name" value="GLYCEROL-3-PHOSPHATE O-ACYLTRANSFERASE 1"/>
    <property type="match status" value="1"/>
</dbReference>
<dbReference type="SMART" id="SM00563">
    <property type="entry name" value="PlsC"/>
    <property type="match status" value="1"/>
</dbReference>
<dbReference type="GO" id="GO:0016287">
    <property type="term" value="F:glycerone-phosphate O-acyltransferase activity"/>
    <property type="evidence" value="ECO:0007669"/>
    <property type="project" value="TreeGrafter"/>
</dbReference>
<keyword evidence="2" id="KW-0812">Transmembrane</keyword>
<dbReference type="Proteomes" id="UP000027265">
    <property type="component" value="Unassembled WGS sequence"/>
</dbReference>
<dbReference type="OrthoDB" id="1044435at2759"/>
<dbReference type="SUPFAM" id="SSF69593">
    <property type="entry name" value="Glycerol-3-phosphate (1)-acyltransferase"/>
    <property type="match status" value="1"/>
</dbReference>
<dbReference type="InterPro" id="IPR002123">
    <property type="entry name" value="Plipid/glycerol_acylTrfase"/>
</dbReference>
<sequence>MPDAYVLHRILRRIAGAAVVSFYNQIHVIGGENVPEDGPIIVAATHHNMMLDPAVLSSAFPTQRILHYWSKASLFANPVAAYILLSSGNIPVARKSSDRRVLFQGTFDALEKGEIVALFPEGTSYTEPRIMQVKDGAAWAALEYTKYMMEKSSASNGKGTKKDVKIIPVAITYTNKSKYRSDVIMEVGKPLALTPYLPQFLAEPSEGGDPRAAVKRLTRDVERGLVQGTINAGDWDTLYAARMARDMLWDKERSINLDDFVAISQTLVDLLSTPLPSLSSTKRHLLAYHSLLSSTNLSHSSLSSLPLPHTLSPNSPAPLPSRLYALMVLVGEFLKAAVRFPWFVGPVLVHAPVYIMGRLGARLVEEEEETQAQNKVVFGLLLLLMIYPAAFAFLWGLFWYTRVGALVAAVIVWGFANYHNKLINDNYEHAKRVVAAWRVLVGVWVPKKWDLSLSALTQYTTPRIPPENPWIDRPKKSDSGTSSSSPTPNGTANATASGSGASGPAKPASASGSGQKRRRPPSRRLIRHVLRARIEAARALSSFFQQLEASASSSPSTTSNEGWVRASAHLVKIYGGRLDNPSPTPSAFSSTVHLGNGGPVATPEGVLTEKGATGWRSTREVLQFLRSRGAKIGGLEKGFEGEWAAFSSGELSSPGEESDYALVEGEGDVSWVPSGAD</sequence>
<accession>A0A067PWQ4</accession>
<proteinExistence type="predicted"/>
<dbReference type="Pfam" id="PF01553">
    <property type="entry name" value="Acyltransferase"/>
    <property type="match status" value="1"/>
</dbReference>
<dbReference type="EMBL" id="KL197724">
    <property type="protein sequence ID" value="KDQ55712.1"/>
    <property type="molecule type" value="Genomic_DNA"/>
</dbReference>
<feature type="region of interest" description="Disordered" evidence="1">
    <location>
        <begin position="464"/>
        <end position="524"/>
    </location>
</feature>
<dbReference type="InterPro" id="IPR052744">
    <property type="entry name" value="GPAT/DAPAT"/>
</dbReference>
<dbReference type="STRING" id="933084.A0A067PWQ4"/>
<dbReference type="CDD" id="cd07992">
    <property type="entry name" value="LPLAT_AAK14816-like"/>
    <property type="match status" value="1"/>
</dbReference>
<gene>
    <name evidence="4" type="ORF">JAAARDRAFT_195538</name>
</gene>
<keyword evidence="5" id="KW-1185">Reference proteome</keyword>
<feature type="transmembrane region" description="Helical" evidence="2">
    <location>
        <begin position="376"/>
        <end position="393"/>
    </location>
</feature>
<evidence type="ECO:0000259" key="3">
    <source>
        <dbReference type="SMART" id="SM00563"/>
    </source>
</evidence>
<evidence type="ECO:0000256" key="2">
    <source>
        <dbReference type="SAM" id="Phobius"/>
    </source>
</evidence>
<feature type="compositionally biased region" description="Low complexity" evidence="1">
    <location>
        <begin position="479"/>
        <end position="514"/>
    </location>
</feature>
<dbReference type="HOGENOM" id="CLU_026175_0_0_1"/>